<keyword evidence="2" id="KW-0732">Signal</keyword>
<dbReference type="GeneID" id="30206885"/>
<reference evidence="3" key="1">
    <citation type="submission" date="2013-07" db="EMBL/GenBank/DDBJ databases">
        <title>The Genome Sequence of Cryptococcus bestiolae CBS10118.</title>
        <authorList>
            <consortium name="The Broad Institute Genome Sequencing Platform"/>
            <person name="Cuomo C."/>
            <person name="Litvintseva A."/>
            <person name="Chen Y."/>
            <person name="Heitman J."/>
            <person name="Sun S."/>
            <person name="Springer D."/>
            <person name="Dromer F."/>
            <person name="Young S.K."/>
            <person name="Zeng Q."/>
            <person name="Gargeya S."/>
            <person name="Fitzgerald M."/>
            <person name="Abouelleil A."/>
            <person name="Alvarado L."/>
            <person name="Berlin A.M."/>
            <person name="Chapman S.B."/>
            <person name="Dewar J."/>
            <person name="Goldberg J."/>
            <person name="Griggs A."/>
            <person name="Gujja S."/>
            <person name="Hansen M."/>
            <person name="Howarth C."/>
            <person name="Imamovic A."/>
            <person name="Larimer J."/>
            <person name="McCowan C."/>
            <person name="Murphy C."/>
            <person name="Pearson M."/>
            <person name="Priest M."/>
            <person name="Roberts A."/>
            <person name="Saif S."/>
            <person name="Shea T."/>
            <person name="Sykes S."/>
            <person name="Wortman J."/>
            <person name="Nusbaum C."/>
            <person name="Birren B."/>
        </authorList>
    </citation>
    <scope>NUCLEOTIDE SEQUENCE [LARGE SCALE GENOMIC DNA]</scope>
    <source>
        <strain evidence="3">CBS 10118</strain>
    </source>
</reference>
<evidence type="ECO:0000313" key="5">
    <source>
        <dbReference type="Proteomes" id="UP000092730"/>
    </source>
</evidence>
<gene>
    <name evidence="3" type="ORF">I302_02486</name>
    <name evidence="4" type="ORF">I302_103782</name>
</gene>
<accession>A0A1B9G9D2</accession>
<dbReference type="RefSeq" id="XP_019048712.1">
    <property type="nucleotide sequence ID" value="XM_019189150.1"/>
</dbReference>
<dbReference type="VEuPathDB" id="FungiDB:I302_02486"/>
<dbReference type="KEGG" id="kbi:30206885"/>
<dbReference type="EMBL" id="KI894019">
    <property type="protein sequence ID" value="OCF27642.1"/>
    <property type="molecule type" value="Genomic_DNA"/>
</dbReference>
<reference evidence="4" key="4">
    <citation type="submission" date="2024-02" db="EMBL/GenBank/DDBJ databases">
        <title>Comparative genomics of Cryptococcus and Kwoniella reveals pathogenesis evolution and contrasting modes of karyotype evolution via chromosome fusion or intercentromeric recombination.</title>
        <authorList>
            <person name="Coelho M.A."/>
            <person name="David-Palma M."/>
            <person name="Shea T."/>
            <person name="Bowers K."/>
            <person name="McGinley-Smith S."/>
            <person name="Mohammad A.W."/>
            <person name="Gnirke A."/>
            <person name="Yurkov A.M."/>
            <person name="Nowrousian M."/>
            <person name="Sun S."/>
            <person name="Cuomo C.A."/>
            <person name="Heitman J."/>
        </authorList>
    </citation>
    <scope>NUCLEOTIDE SEQUENCE</scope>
    <source>
        <strain evidence="4">CBS 10118</strain>
    </source>
</reference>
<feature type="compositionally biased region" description="Low complexity" evidence="1">
    <location>
        <begin position="85"/>
        <end position="96"/>
    </location>
</feature>
<proteinExistence type="predicted"/>
<feature type="chain" id="PRO_5042334913" evidence="2">
    <location>
        <begin position="18"/>
        <end position="278"/>
    </location>
</feature>
<reference evidence="4" key="2">
    <citation type="submission" date="2013-07" db="EMBL/GenBank/DDBJ databases">
        <authorList>
            <consortium name="The Broad Institute Genome Sequencing Platform"/>
            <person name="Cuomo C."/>
            <person name="Litvintseva A."/>
            <person name="Chen Y."/>
            <person name="Heitman J."/>
            <person name="Sun S."/>
            <person name="Springer D."/>
            <person name="Dromer F."/>
            <person name="Young S.K."/>
            <person name="Zeng Q."/>
            <person name="Gargeya S."/>
            <person name="Fitzgerald M."/>
            <person name="Abouelleil A."/>
            <person name="Alvarado L."/>
            <person name="Berlin A.M."/>
            <person name="Chapman S.B."/>
            <person name="Dewar J."/>
            <person name="Goldberg J."/>
            <person name="Griggs A."/>
            <person name="Gujja S."/>
            <person name="Hansen M."/>
            <person name="Howarth C."/>
            <person name="Imamovic A."/>
            <person name="Larimer J."/>
            <person name="McCowan C."/>
            <person name="Murphy C."/>
            <person name="Pearson M."/>
            <person name="Priest M."/>
            <person name="Roberts A."/>
            <person name="Saif S."/>
            <person name="Shea T."/>
            <person name="Sykes S."/>
            <person name="Wortman J."/>
            <person name="Nusbaum C."/>
            <person name="Birren B."/>
        </authorList>
    </citation>
    <scope>NUCLEOTIDE SEQUENCE</scope>
    <source>
        <strain evidence="4">CBS 10118</strain>
    </source>
</reference>
<feature type="signal peptide" evidence="2">
    <location>
        <begin position="1"/>
        <end position="17"/>
    </location>
</feature>
<evidence type="ECO:0000313" key="4">
    <source>
        <dbReference type="EMBL" id="WVW81785.1"/>
    </source>
</evidence>
<sequence length="278" mass="30058">MMNYLLAVLPLIGGALTSPLAAPDDGSTESLSGLEEVTTTQTQAPETVTVQSSQWVTPEIPQSTNLGSTVLTTSLVTSYASQLESTSATGQSSTGGDESNNSWMRSEKPSSGSSTSETKHPESTTEEPKPTSTTEEKPKTTEFKPPDNDKKGREKVEKAAKDVKGAGLFALWSSNVPMKWSEGSESEAKAVKGDYKWILLDDKVTDKEYHFTSTHLQQTNDGDMDVVCTLKLHPAPAGRFAWLHATAQNPWYQIQDSDCIVEVDCGGDWERDDGCTAT</sequence>
<feature type="compositionally biased region" description="Basic and acidic residues" evidence="1">
    <location>
        <begin position="117"/>
        <end position="159"/>
    </location>
</feature>
<dbReference type="OrthoDB" id="10516564at2759"/>
<dbReference type="EMBL" id="CP144542">
    <property type="protein sequence ID" value="WVW81785.1"/>
    <property type="molecule type" value="Genomic_DNA"/>
</dbReference>
<keyword evidence="5" id="KW-1185">Reference proteome</keyword>
<dbReference type="Proteomes" id="UP000092730">
    <property type="component" value="Chromosome 2"/>
</dbReference>
<evidence type="ECO:0000313" key="3">
    <source>
        <dbReference type="EMBL" id="OCF27642.1"/>
    </source>
</evidence>
<evidence type="ECO:0000256" key="2">
    <source>
        <dbReference type="SAM" id="SignalP"/>
    </source>
</evidence>
<organism evidence="3">
    <name type="scientific">Kwoniella bestiolae CBS 10118</name>
    <dbReference type="NCBI Taxonomy" id="1296100"/>
    <lineage>
        <taxon>Eukaryota</taxon>
        <taxon>Fungi</taxon>
        <taxon>Dikarya</taxon>
        <taxon>Basidiomycota</taxon>
        <taxon>Agaricomycotina</taxon>
        <taxon>Tremellomycetes</taxon>
        <taxon>Tremellales</taxon>
        <taxon>Cryptococcaceae</taxon>
        <taxon>Kwoniella</taxon>
    </lineage>
</organism>
<reference evidence="3" key="3">
    <citation type="submission" date="2014-01" db="EMBL/GenBank/DDBJ databases">
        <title>Evolution of pathogenesis and genome organization in the Tremellales.</title>
        <authorList>
            <person name="Cuomo C."/>
            <person name="Litvintseva A."/>
            <person name="Heitman J."/>
            <person name="Chen Y."/>
            <person name="Sun S."/>
            <person name="Springer D."/>
            <person name="Dromer F."/>
            <person name="Young S."/>
            <person name="Zeng Q."/>
            <person name="Chapman S."/>
            <person name="Gujja S."/>
            <person name="Saif S."/>
            <person name="Birren B."/>
        </authorList>
    </citation>
    <scope>NUCLEOTIDE SEQUENCE</scope>
    <source>
        <strain evidence="3">CBS 10118</strain>
    </source>
</reference>
<name>A0A1B9G9D2_9TREE</name>
<evidence type="ECO:0000256" key="1">
    <source>
        <dbReference type="SAM" id="MobiDB-lite"/>
    </source>
</evidence>
<dbReference type="AlphaFoldDB" id="A0A1B9G9D2"/>
<protein>
    <submittedName>
        <fullName evidence="3">Uncharacterized protein</fullName>
    </submittedName>
</protein>
<feature type="region of interest" description="Disordered" evidence="1">
    <location>
        <begin position="83"/>
        <end position="159"/>
    </location>
</feature>